<keyword evidence="2 9" id="KW-0378">Hydrolase</keyword>
<dbReference type="PANTHER" id="PTHR11707">
    <property type="entry name" value="L-ASPARAGINASE"/>
    <property type="match status" value="1"/>
</dbReference>
<dbReference type="CDD" id="cd08964">
    <property type="entry name" value="L-asparaginase_II"/>
    <property type="match status" value="1"/>
</dbReference>
<dbReference type="InterPro" id="IPR027474">
    <property type="entry name" value="L-asparaginase_N"/>
</dbReference>
<keyword evidence="10" id="KW-1185">Reference proteome</keyword>
<dbReference type="PRINTS" id="PR00139">
    <property type="entry name" value="ASNGLNASE"/>
</dbReference>
<feature type="active site" evidence="4">
    <location>
        <position position="125"/>
    </location>
</feature>
<dbReference type="EC" id="3.5.1.1" evidence="9"/>
<dbReference type="PROSITE" id="PS00917">
    <property type="entry name" value="ASN_GLN_ASE_2"/>
    <property type="match status" value="1"/>
</dbReference>
<dbReference type="NCBIfam" id="TIGR00520">
    <property type="entry name" value="asnASE_II"/>
    <property type="match status" value="1"/>
</dbReference>
<dbReference type="GO" id="GO:0004067">
    <property type="term" value="F:asparaginase activity"/>
    <property type="evidence" value="ECO:0007669"/>
    <property type="project" value="UniProtKB-EC"/>
</dbReference>
<evidence type="ECO:0000256" key="1">
    <source>
        <dbReference type="ARBA" id="ARBA00010518"/>
    </source>
</evidence>
<dbReference type="PANTHER" id="PTHR11707:SF28">
    <property type="entry name" value="60 KDA LYSOPHOSPHOLIPASE"/>
    <property type="match status" value="1"/>
</dbReference>
<organism evidence="9 10">
    <name type="scientific">Candidimonas humi</name>
    <dbReference type="NCBI Taxonomy" id="683355"/>
    <lineage>
        <taxon>Bacteria</taxon>
        <taxon>Pseudomonadati</taxon>
        <taxon>Pseudomonadota</taxon>
        <taxon>Betaproteobacteria</taxon>
        <taxon>Burkholderiales</taxon>
        <taxon>Alcaligenaceae</taxon>
        <taxon>Candidimonas</taxon>
    </lineage>
</organism>
<name>A0ABV8P331_9BURK</name>
<dbReference type="InterPro" id="IPR020827">
    <property type="entry name" value="Asparaginase/glutaminase_AS1"/>
</dbReference>
<dbReference type="Proteomes" id="UP001595848">
    <property type="component" value="Unassembled WGS sequence"/>
</dbReference>
<evidence type="ECO:0000256" key="6">
    <source>
        <dbReference type="SAM" id="MobiDB-lite"/>
    </source>
</evidence>
<evidence type="ECO:0000259" key="8">
    <source>
        <dbReference type="Pfam" id="PF17763"/>
    </source>
</evidence>
<evidence type="ECO:0000256" key="5">
    <source>
        <dbReference type="RuleBase" id="RU004456"/>
    </source>
</evidence>
<dbReference type="InterPro" id="IPR027473">
    <property type="entry name" value="L-asparaginase_C"/>
</dbReference>
<dbReference type="InterPro" id="IPR004550">
    <property type="entry name" value="AsnASE_II"/>
</dbReference>
<evidence type="ECO:0000313" key="10">
    <source>
        <dbReference type="Proteomes" id="UP001595848"/>
    </source>
</evidence>
<dbReference type="SFLD" id="SFLDS00057">
    <property type="entry name" value="Glutaminase/Asparaginase"/>
    <property type="match status" value="1"/>
</dbReference>
<dbReference type="InterPro" id="IPR036152">
    <property type="entry name" value="Asp/glu_Ase-like_sf"/>
</dbReference>
<feature type="domain" description="L-asparaginase N-terminal" evidence="7">
    <location>
        <begin position="37"/>
        <end position="227"/>
    </location>
</feature>
<dbReference type="Pfam" id="PF17763">
    <property type="entry name" value="Asparaginase_C"/>
    <property type="match status" value="1"/>
</dbReference>
<dbReference type="Gene3D" id="3.40.50.40">
    <property type="match status" value="1"/>
</dbReference>
<dbReference type="PROSITE" id="PS51732">
    <property type="entry name" value="ASN_GLN_ASE_3"/>
    <property type="match status" value="1"/>
</dbReference>
<comment type="caution">
    <text evidence="9">The sequence shown here is derived from an EMBL/GenBank/DDBJ whole genome shotgun (WGS) entry which is preliminary data.</text>
</comment>
<dbReference type="Pfam" id="PF00710">
    <property type="entry name" value="Asparaginase"/>
    <property type="match status" value="1"/>
</dbReference>
<evidence type="ECO:0000256" key="3">
    <source>
        <dbReference type="PROSITE-ProRule" id="PRU10099"/>
    </source>
</evidence>
<feature type="active site" evidence="3">
    <location>
        <position position="46"/>
    </location>
</feature>
<feature type="region of interest" description="Disordered" evidence="6">
    <location>
        <begin position="1"/>
        <end position="29"/>
    </location>
</feature>
<comment type="similarity">
    <text evidence="1 5">Belongs to the asparaginase 1 family.</text>
</comment>
<evidence type="ECO:0000256" key="4">
    <source>
        <dbReference type="PROSITE-ProRule" id="PRU10100"/>
    </source>
</evidence>
<protein>
    <submittedName>
        <fullName evidence="9">Type II asparaginase</fullName>
        <ecNumber evidence="9">3.5.1.1</ecNumber>
    </submittedName>
</protein>
<gene>
    <name evidence="9" type="ORF">ACFOY1_19965</name>
</gene>
<dbReference type="SMART" id="SM00870">
    <property type="entry name" value="Asparaginase"/>
    <property type="match status" value="1"/>
</dbReference>
<dbReference type="Gene3D" id="3.40.50.1170">
    <property type="entry name" value="L-asparaginase, N-terminal domain"/>
    <property type="match status" value="1"/>
</dbReference>
<dbReference type="PIRSF" id="PIRSF500176">
    <property type="entry name" value="L_ASNase"/>
    <property type="match status" value="1"/>
</dbReference>
<feature type="compositionally biased region" description="Low complexity" evidence="6">
    <location>
        <begin position="1"/>
        <end position="11"/>
    </location>
</feature>
<accession>A0ABV8P331</accession>
<dbReference type="EMBL" id="JBHSBV010000010">
    <property type="protein sequence ID" value="MFC4203234.1"/>
    <property type="molecule type" value="Genomic_DNA"/>
</dbReference>
<dbReference type="PIRSF" id="PIRSF001220">
    <property type="entry name" value="L-ASNase_gatD"/>
    <property type="match status" value="1"/>
</dbReference>
<dbReference type="InterPro" id="IPR040919">
    <property type="entry name" value="Asparaginase_C"/>
</dbReference>
<feature type="domain" description="Asparaginase/glutaminase C-terminal" evidence="8">
    <location>
        <begin position="248"/>
        <end position="359"/>
    </location>
</feature>
<dbReference type="SUPFAM" id="SSF53774">
    <property type="entry name" value="Glutaminase/Asparaginase"/>
    <property type="match status" value="1"/>
</dbReference>
<dbReference type="PROSITE" id="PS00144">
    <property type="entry name" value="ASN_GLN_ASE_1"/>
    <property type="match status" value="1"/>
</dbReference>
<dbReference type="InterPro" id="IPR006034">
    <property type="entry name" value="Asparaginase/glutaminase-like"/>
</dbReference>
<dbReference type="InterPro" id="IPR027475">
    <property type="entry name" value="Asparaginase/glutaminase_AS2"/>
</dbReference>
<evidence type="ECO:0000259" key="7">
    <source>
        <dbReference type="Pfam" id="PF00710"/>
    </source>
</evidence>
<dbReference type="RefSeq" id="WP_246600450.1">
    <property type="nucleotide sequence ID" value="NZ_JAHTBN010000002.1"/>
</dbReference>
<proteinExistence type="inferred from homology"/>
<dbReference type="InterPro" id="IPR037152">
    <property type="entry name" value="L-asparaginase_N_sf"/>
</dbReference>
<sequence length="363" mass="37258">MAAMCGSASGATAGGGPATASAGNASEGSAPARGLPHIIVLATGGTIAGTADTRSATGYNAGEVSAAQLLESVPGLAGLARISAEQIASIGSQDMNDQVWMKLARRIQRIAEHHEADGVVITHGTDTMEETAFFLDEVLRTGLPVVLTGAMRPSTAISADGPRNLYEAVEVAASPATRGRGVLIVMNDTIESARGATKTNTSSVQTFMSPNTGPVGYADPAGVRYVAPPPAPWHGKPYALPAGDSLPRVDIIYSHSNMGVSQIEHAVADGAKGIVLAGVGDGNTSKQALDAMERAVRLGLVVVRSTRAYSGFVARNVEVDDDKLGFVASLDLNPQKARVLAQLLISNGITAPAQVQQAFEPGR</sequence>
<reference evidence="10" key="1">
    <citation type="journal article" date="2019" name="Int. J. Syst. Evol. Microbiol.">
        <title>The Global Catalogue of Microorganisms (GCM) 10K type strain sequencing project: providing services to taxonomists for standard genome sequencing and annotation.</title>
        <authorList>
            <consortium name="The Broad Institute Genomics Platform"/>
            <consortium name="The Broad Institute Genome Sequencing Center for Infectious Disease"/>
            <person name="Wu L."/>
            <person name="Ma J."/>
        </authorList>
    </citation>
    <scope>NUCLEOTIDE SEQUENCE [LARGE SCALE GENOMIC DNA]</scope>
    <source>
        <strain evidence="10">LMG 24813</strain>
    </source>
</reference>
<evidence type="ECO:0000313" key="9">
    <source>
        <dbReference type="EMBL" id="MFC4203234.1"/>
    </source>
</evidence>
<evidence type="ECO:0000256" key="2">
    <source>
        <dbReference type="ARBA" id="ARBA00022801"/>
    </source>
</evidence>